<feature type="chain" id="PRO_5045344529" description="Secreted protein" evidence="1">
    <location>
        <begin position="27"/>
        <end position="91"/>
    </location>
</feature>
<accession>A0ABX8CF90</accession>
<name>A0ABX8CF90_9ACTN</name>
<sequence length="91" mass="8795">MNLTRAALTAAAALALAGLAGAPALADEATAEPATEPSCGSPLVLLSPGAQVEGSSCSVVSTVDQELQSLGPGGLLPSVPDMYSMPGTGWG</sequence>
<gene>
    <name evidence="2" type="ORF">KGD83_17620</name>
</gene>
<evidence type="ECO:0000313" key="2">
    <source>
        <dbReference type="EMBL" id="QUX31821.1"/>
    </source>
</evidence>
<evidence type="ECO:0000313" key="3">
    <source>
        <dbReference type="Proteomes" id="UP000678016"/>
    </source>
</evidence>
<dbReference type="RefSeq" id="WP_212644475.1">
    <property type="nucleotide sequence ID" value="NZ_CP074132.1"/>
</dbReference>
<organism evidence="2 3">
    <name type="scientific">Nocardiopsis akebiae</name>
    <dbReference type="NCBI Taxonomy" id="2831968"/>
    <lineage>
        <taxon>Bacteria</taxon>
        <taxon>Bacillati</taxon>
        <taxon>Actinomycetota</taxon>
        <taxon>Actinomycetes</taxon>
        <taxon>Streptosporangiales</taxon>
        <taxon>Nocardiopsidaceae</taxon>
        <taxon>Nocardiopsis</taxon>
    </lineage>
</organism>
<reference evidence="3" key="1">
    <citation type="submission" date="2021-05" db="EMBL/GenBank/DDBJ databases">
        <title>Direct Submission.</title>
        <authorList>
            <person name="Li K."/>
            <person name="Gao J."/>
        </authorList>
    </citation>
    <scope>NUCLEOTIDE SEQUENCE [LARGE SCALE GENOMIC DNA]</scope>
    <source>
        <strain evidence="3">HDS12</strain>
    </source>
</reference>
<evidence type="ECO:0008006" key="4">
    <source>
        <dbReference type="Google" id="ProtNLM"/>
    </source>
</evidence>
<protein>
    <recommendedName>
        <fullName evidence="4">Secreted protein</fullName>
    </recommendedName>
</protein>
<dbReference type="Proteomes" id="UP000678016">
    <property type="component" value="Chromosome"/>
</dbReference>
<dbReference type="EMBL" id="CP074132">
    <property type="protein sequence ID" value="QUX31821.1"/>
    <property type="molecule type" value="Genomic_DNA"/>
</dbReference>
<keyword evidence="1" id="KW-0732">Signal</keyword>
<feature type="signal peptide" evidence="1">
    <location>
        <begin position="1"/>
        <end position="26"/>
    </location>
</feature>
<proteinExistence type="predicted"/>
<evidence type="ECO:0000256" key="1">
    <source>
        <dbReference type="SAM" id="SignalP"/>
    </source>
</evidence>
<keyword evidence="3" id="KW-1185">Reference proteome</keyword>